<evidence type="ECO:0000259" key="2">
    <source>
        <dbReference type="PROSITE" id="PS50053"/>
    </source>
</evidence>
<feature type="region of interest" description="Disordered" evidence="1">
    <location>
        <begin position="870"/>
        <end position="915"/>
    </location>
</feature>
<dbReference type="PROSITE" id="PS50053">
    <property type="entry name" value="UBIQUITIN_2"/>
    <property type="match status" value="1"/>
</dbReference>
<proteinExistence type="predicted"/>
<protein>
    <submittedName>
        <fullName evidence="3">G3593 protein</fullName>
    </submittedName>
</protein>
<reference evidence="3 4" key="1">
    <citation type="submission" date="2024-06" db="EMBL/GenBank/DDBJ databases">
        <authorList>
            <person name="Kraege A."/>
            <person name="Thomma B."/>
        </authorList>
    </citation>
    <scope>NUCLEOTIDE SEQUENCE [LARGE SCALE GENOMIC DNA]</scope>
</reference>
<feature type="region of interest" description="Disordered" evidence="1">
    <location>
        <begin position="392"/>
        <end position="446"/>
    </location>
</feature>
<feature type="region of interest" description="Disordered" evidence="1">
    <location>
        <begin position="479"/>
        <end position="517"/>
    </location>
</feature>
<name>A0ABP1FN61_9CHLO</name>
<dbReference type="Pfam" id="PF05623">
    <property type="entry name" value="DUF789"/>
    <property type="match status" value="2"/>
</dbReference>
<dbReference type="InterPro" id="IPR000626">
    <property type="entry name" value="Ubiquitin-like_dom"/>
</dbReference>
<evidence type="ECO:0000313" key="3">
    <source>
        <dbReference type="EMBL" id="CAL5221408.1"/>
    </source>
</evidence>
<gene>
    <name evidence="3" type="primary">g3593</name>
    <name evidence="3" type="ORF">VP750_LOCUS3067</name>
</gene>
<feature type="region of interest" description="Disordered" evidence="1">
    <location>
        <begin position="533"/>
        <end position="687"/>
    </location>
</feature>
<comment type="caution">
    <text evidence="3">The sequence shown here is derived from an EMBL/GenBank/DDBJ whole genome shotgun (WGS) entry which is preliminary data.</text>
</comment>
<dbReference type="Proteomes" id="UP001497392">
    <property type="component" value="Unassembled WGS sequence"/>
</dbReference>
<feature type="domain" description="Ubiquitin-like" evidence="2">
    <location>
        <begin position="19"/>
        <end position="47"/>
    </location>
</feature>
<feature type="compositionally biased region" description="Low complexity" evidence="1">
    <location>
        <begin position="611"/>
        <end position="627"/>
    </location>
</feature>
<evidence type="ECO:0000256" key="1">
    <source>
        <dbReference type="SAM" id="MobiDB-lite"/>
    </source>
</evidence>
<dbReference type="PANTHER" id="PTHR32010">
    <property type="entry name" value="PHOTOSYSTEM II STABILITY/ASSEMBLY FACTOR HCF136, CHLOROPLASTIC"/>
    <property type="match status" value="1"/>
</dbReference>
<feature type="compositionally biased region" description="Low complexity" evidence="1">
    <location>
        <begin position="709"/>
        <end position="745"/>
    </location>
</feature>
<feature type="compositionally biased region" description="Basic and acidic residues" evidence="1">
    <location>
        <begin position="338"/>
        <end position="374"/>
    </location>
</feature>
<feature type="region of interest" description="Disordered" evidence="1">
    <location>
        <begin position="704"/>
        <end position="772"/>
    </location>
</feature>
<feature type="compositionally biased region" description="Basic residues" evidence="1">
    <location>
        <begin position="328"/>
        <end position="337"/>
    </location>
</feature>
<accession>A0ABP1FN61</accession>
<evidence type="ECO:0000313" key="4">
    <source>
        <dbReference type="Proteomes" id="UP001497392"/>
    </source>
</evidence>
<feature type="region of interest" description="Disordered" evidence="1">
    <location>
        <begin position="1224"/>
        <end position="1249"/>
    </location>
</feature>
<keyword evidence="4" id="KW-1185">Reference proteome</keyword>
<dbReference type="InterPro" id="IPR008507">
    <property type="entry name" value="DUF789"/>
</dbReference>
<dbReference type="EMBL" id="CAXHTA020000005">
    <property type="protein sequence ID" value="CAL5221408.1"/>
    <property type="molecule type" value="Genomic_DNA"/>
</dbReference>
<feature type="compositionally biased region" description="Polar residues" evidence="1">
    <location>
        <begin position="1233"/>
        <end position="1247"/>
    </location>
</feature>
<feature type="region of interest" description="Disordered" evidence="1">
    <location>
        <begin position="932"/>
        <end position="967"/>
    </location>
</feature>
<sequence>MKAQGRGLPHTSQVLVEHPEQFLQHIKQCLSSKEGIPVKQQRLVFSGPGAQLLGEAQESSQQQPAVEEILSSLNQWQAIIFQNGRAIGRSVNLKLYSCTLPESSLYKSEESLAIECFALQLDAWHPSWKARTEDSSPLYIAVDEDFKKSSFHVQLIGRTSRGTNFALPFAYKFEGSAVCSRLDYYDQHVKRHQQSFASLHDTEVSGEYNIKFGEGLQSFTAVLDVVDQPHWLKSIVLHFSVLVASKLDDQAEPSVSQAVVPQHSEAPGMAISEQPSGKLLLSGAESMHSQNGHSIAPSCRAELDKAADQGWLPAKLLSPKPESSGKQKQPKKRSKQKMKSEAESTQKADADQPAKKGAHDLSSRKPAHAGDSKWELQHADCMDEAVNGKAFSDDSAEDHTCRMEGSFPEPTGPHQNASASNGDARHAKHREGSTATGGASSKVVPQPVTAVPDTSVRWRPSNPTGVKIRAGQGSAAAMHSAPAQQKYVHPNAASSGRTGFTEDLLSPGKRGGNVWRGGHSSVSSLVVDTAVGDESSSWQSLSEGSDRSTSSEVDMVSPVSVGNRDVPKKPMAGPGPGQPPRAIPNSPGSVSSQCGPPLDQLLPSRVKSAVPEASAPDTAEPAAAKEASVGDRHAAAGAGESSAKPSGPFRVLSMNSDRSHAQQEALRSAAAQPAAAVKVQQASQPMVEGSYKAAPKLLVQVRADAPRLSSVPQQPGSKPKSPQKRSAPPSTSASPAYAPSHTPAPVQAWPHIQQQQRSQQMHAPPSMGLPSMDTQLMMDLQRQVSAADMAAYSASMRAPVRTQSLPRLQQDARDGTKMPQQQQRQAGQGGHFGQMSESRRQAILQQMACMPPSWHQSQQAPVEARQLLPKQAAVQSAGTRAPPAASTDLHAQRRHSVPASPVMGPHSGPFAFHPHSEPQALHQLMQQALSHNGFSSQGQPPRSMGLPAGQMLGHPAMRPRPSPYAEPSLQRQMHVPMVPSQTVLGMPQFSQPSDIERFLSLTTPTLPTKIGAVPTLAHLWSFYDAASVFGKEVHTTGGSRGPSRAFFVPSLSAMQLFMPADSGPQSSASLHTLSDAVAAQYPMWPKRMRVLKEVFETAKPYERPALAQRIEQLVAEPCADSQLGTLLKDMPLQQLHPASWFCVAWYPVYRIPDAPLTAKFLTYHSVAPVPCSATHYGAVGLAPTRNGHACQPGTPLCLPIIGLKCANLSDASWVDPLPGVPDGPVKGLMRTPSLGSSSEDSSVATSFEDSHGSVKSAGLGASGASAAWEGSENRRSRLMELSLCADWLSRREAFSARKGLQAQHDDHSFFSRNADKSIVLR</sequence>
<feature type="compositionally biased region" description="Low complexity" evidence="1">
    <location>
        <begin position="668"/>
        <end position="685"/>
    </location>
</feature>
<feature type="region of interest" description="Disordered" evidence="1">
    <location>
        <begin position="315"/>
        <end position="374"/>
    </location>
</feature>
<feature type="region of interest" description="Disordered" evidence="1">
    <location>
        <begin position="812"/>
        <end position="836"/>
    </location>
</feature>
<dbReference type="PANTHER" id="PTHR32010:SF18">
    <property type="entry name" value="DUF789 FAMILY PROTEIN"/>
    <property type="match status" value="1"/>
</dbReference>
<organism evidence="3 4">
    <name type="scientific">Coccomyxa viridis</name>
    <dbReference type="NCBI Taxonomy" id="1274662"/>
    <lineage>
        <taxon>Eukaryota</taxon>
        <taxon>Viridiplantae</taxon>
        <taxon>Chlorophyta</taxon>
        <taxon>core chlorophytes</taxon>
        <taxon>Trebouxiophyceae</taxon>
        <taxon>Trebouxiophyceae incertae sedis</taxon>
        <taxon>Coccomyxaceae</taxon>
        <taxon>Coccomyxa</taxon>
    </lineage>
</organism>